<dbReference type="InterPro" id="IPR038765">
    <property type="entry name" value="Papain-like_cys_pep_sf"/>
</dbReference>
<dbReference type="PROSITE" id="PS50853">
    <property type="entry name" value="FN3"/>
    <property type="match status" value="1"/>
</dbReference>
<dbReference type="Gene3D" id="2.60.120.380">
    <property type="match status" value="4"/>
</dbReference>
<dbReference type="Proteomes" id="UP000245959">
    <property type="component" value="Unassembled WGS sequence"/>
</dbReference>
<evidence type="ECO:0000313" key="3">
    <source>
        <dbReference type="Proteomes" id="UP000245959"/>
    </source>
</evidence>
<dbReference type="Gene3D" id="3.90.70.10">
    <property type="entry name" value="Cysteine proteinases"/>
    <property type="match status" value="1"/>
</dbReference>
<comment type="caution">
    <text evidence="2">The sequence shown here is derived from an EMBL/GenBank/DDBJ whole genome shotgun (WGS) entry which is preliminary data.</text>
</comment>
<accession>A0A2U1B917</accession>
<organism evidence="2 3">
    <name type="scientific">Victivallis vadensis</name>
    <dbReference type="NCBI Taxonomy" id="172901"/>
    <lineage>
        <taxon>Bacteria</taxon>
        <taxon>Pseudomonadati</taxon>
        <taxon>Lentisphaerota</taxon>
        <taxon>Lentisphaeria</taxon>
        <taxon>Victivallales</taxon>
        <taxon>Victivallaceae</taxon>
        <taxon>Victivallis</taxon>
    </lineage>
</organism>
<dbReference type="Gene3D" id="2.160.20.20">
    <property type="match status" value="2"/>
</dbReference>
<dbReference type="InterPro" id="IPR012332">
    <property type="entry name" value="Autotransporter_pectin_lyase_C"/>
</dbReference>
<gene>
    <name evidence="2" type="ORF">C8D82_10326</name>
</gene>
<dbReference type="SUPFAM" id="SSF54001">
    <property type="entry name" value="Cysteine proteinases"/>
    <property type="match status" value="1"/>
</dbReference>
<sequence length="1643" mass="176334">MAVYTDTVLMGMEELNLQPGDTAKHTTILTGGTLNVGAGAVAADTHIIHDGSPDLEWPELVVSGEACRIQADGGTIEVHAGGTVSDAVLNTKALLRVNGGAATGITANAGSMLRLENGGSVDGAAIAEGAIFGWGFHCSASNLSGIAAGMEIKADVSENYHIFNEEIFTVGNGQTSLDAEAARGGKLVVETGGTATGFTAASSADVSYDFGTTVYGTAENGVIIKSTPDSSMNYRVKTEQNVGQRQIAFGGFVQDKAVQNVRSGGETSYMTVEAGGVQNAETGSRVNVSKVHGTLNLASGAVSNYLEVYDGGAVHTQSGAVLNNGTVYKGGVLRLAAGTVLNGTTQVTGSLIAAGAVDASGSVIDFTLANGKFPIDPEEFTGVIVNDITLLQGASFSITIAASGMEAGEYRLAGNAANFTGTVSCHPDANTSPYAVLDLQKNSSFALDGKLYTLALNNADELVLQVRPVTSGDVTLPQQVTDAAVNVYVGQAVNIYWTKVAANSPVTYEVRYAVPGTGFADAETITVEQEWAFIEELANGNYEFQVRAIDSQGQAGAWSETGSFRISDYEAADLAVTMTTELWGHDYLPELYGPPATSQPNDVTGYYYADAEKLNNTQDSLYCWGAASSNILTWSGWAANSPYAFANEDETFEYYIDFWKNEGGLESDGLSWFLNGTGLSGTITVPAEGGNLFPQLDASDYIAVVDVSTETDTLLNLLADYFDAGYGVSYAIYSDAGLAHAITGWGYETDAKGNTYLYYSDSDSDYWSGSDDRRDAVNRLSRTRVTVHDDGRLYFEDYMVSGAYLGSFAAIRQFDKIFLGQHETFDDARKLDFSDGEALRAGNLDGENDDDYYKFNTAFAGRVEISVSMTSDDPLLTGLCISIYDALKNLIYSSVTAALTQSFAFNSIAGGLYYLVVTGNELVTGNTQLPGLNNYHVEVDIESRNVSRDDDNWTQVLNKTEYTTALPDDQPEVAVESLFGLADETTGEILPNWVGSDDKKDMRALQVEASGRYTLQISEVTSTLKLTVYRLAGDKLRQVKSVTVNANTREERRGLFDLLLEGGETYFIQAESNTKQGTEYDVSLSGDVFLQADNDDDFLADAVNNSVYAVTAAPNEAGHLEQLSIFGDNWVGFGDKIDYRVLELSEAGSLNFTVSALDARASGTFTLYRQLDNGKLQKVFTINANSSGGKFKNDVLLNAGTYFVSFESKSWNNGRNTDYTVTVDGELFVKAVNDDDTAALAASDPAYTVRIGADSAALAPVSLFGDNWVGYNDKADYRVLELSEAGSYNFTVSQLDARANGAFSLWRKLDNGKLQKVFTINANSSGGKFKNNVLLNAGTYFVSFESRSWNNGRNTDYTVTVDGERFVKAVNADDTAALVAGNPVYTVKTSALGESFGTLAPVSLFGDNWVGYNDKTDYRVLELSEAGSYNFTVSQLDARANGAFSLWRQLDNGKLQKVFTVNANSSGEKFKNNVLLNAGTYFVSFESRSWNNGRNTDYLVTMTGTAFGKADSSDDNWRGAHVVPVDAEAVQDEWVGYSDLRDWGKFEVGEDGTCTLQLTGVTGNFASVSLYRQKFDGRGVEKDPARIASVRCNSGTAELIRDLQAGIYYFAVEAQGDAKKSGTGYNLGIQLDEFGKNKGGMLA</sequence>
<evidence type="ECO:0000313" key="2">
    <source>
        <dbReference type="EMBL" id="PVY45112.1"/>
    </source>
</evidence>
<feature type="domain" description="Fibronectin type-III" evidence="1">
    <location>
        <begin position="476"/>
        <end position="569"/>
    </location>
</feature>
<keyword evidence="3" id="KW-1185">Reference proteome</keyword>
<dbReference type="InterPro" id="IPR036116">
    <property type="entry name" value="FN3_sf"/>
</dbReference>
<dbReference type="RefSeq" id="WP_116882686.1">
    <property type="nucleotide sequence ID" value="NZ_QEKH01000003.1"/>
</dbReference>
<dbReference type="InterPro" id="IPR003961">
    <property type="entry name" value="FN3_dom"/>
</dbReference>
<dbReference type="SUPFAM" id="SSF49265">
    <property type="entry name" value="Fibronectin type III"/>
    <property type="match status" value="1"/>
</dbReference>
<reference evidence="2 3" key="1">
    <citation type="submission" date="2018-04" db="EMBL/GenBank/DDBJ databases">
        <title>Genomic Encyclopedia of Type Strains, Phase IV (KMG-IV): sequencing the most valuable type-strain genomes for metagenomic binning, comparative biology and taxonomic classification.</title>
        <authorList>
            <person name="Goeker M."/>
        </authorList>
    </citation>
    <scope>NUCLEOTIDE SEQUENCE [LARGE SCALE GENOMIC DNA]</scope>
    <source>
        <strain evidence="2 3">DSM 14823</strain>
    </source>
</reference>
<dbReference type="GeneID" id="78294017"/>
<name>A0A2U1B917_9BACT</name>
<protein>
    <recommendedName>
        <fullName evidence="1">Fibronectin type-III domain-containing protein</fullName>
    </recommendedName>
</protein>
<dbReference type="SUPFAM" id="SSF89260">
    <property type="entry name" value="Collagen-binding domain"/>
    <property type="match status" value="3"/>
</dbReference>
<dbReference type="EMBL" id="QEKH01000003">
    <property type="protein sequence ID" value="PVY45112.1"/>
    <property type="molecule type" value="Genomic_DNA"/>
</dbReference>
<evidence type="ECO:0000259" key="1">
    <source>
        <dbReference type="PROSITE" id="PS50853"/>
    </source>
</evidence>
<proteinExistence type="predicted"/>
<dbReference type="CDD" id="cd00063">
    <property type="entry name" value="FN3"/>
    <property type="match status" value="1"/>
</dbReference>